<name>A0A5J9T6J8_9POAL</name>
<comment type="caution">
    <text evidence="1">The sequence shown here is derived from an EMBL/GenBank/DDBJ whole genome shotgun (WGS) entry which is preliminary data.</text>
</comment>
<evidence type="ECO:0000313" key="1">
    <source>
        <dbReference type="EMBL" id="TVU06965.1"/>
    </source>
</evidence>
<feature type="non-terminal residue" evidence="1">
    <location>
        <position position="1"/>
    </location>
</feature>
<dbReference type="EMBL" id="RWGY01000045">
    <property type="protein sequence ID" value="TVU06965.1"/>
    <property type="molecule type" value="Genomic_DNA"/>
</dbReference>
<proteinExistence type="predicted"/>
<keyword evidence="2" id="KW-1185">Reference proteome</keyword>
<protein>
    <submittedName>
        <fullName evidence="1">Uncharacterized protein</fullName>
    </submittedName>
</protein>
<dbReference type="Proteomes" id="UP000324897">
    <property type="component" value="Unassembled WGS sequence"/>
</dbReference>
<accession>A0A5J9T6J8</accession>
<organism evidence="1 2">
    <name type="scientific">Eragrostis curvula</name>
    <name type="common">weeping love grass</name>
    <dbReference type="NCBI Taxonomy" id="38414"/>
    <lineage>
        <taxon>Eukaryota</taxon>
        <taxon>Viridiplantae</taxon>
        <taxon>Streptophyta</taxon>
        <taxon>Embryophyta</taxon>
        <taxon>Tracheophyta</taxon>
        <taxon>Spermatophyta</taxon>
        <taxon>Magnoliopsida</taxon>
        <taxon>Liliopsida</taxon>
        <taxon>Poales</taxon>
        <taxon>Poaceae</taxon>
        <taxon>PACMAD clade</taxon>
        <taxon>Chloridoideae</taxon>
        <taxon>Eragrostideae</taxon>
        <taxon>Eragrostidinae</taxon>
        <taxon>Eragrostis</taxon>
    </lineage>
</organism>
<dbReference type="AlphaFoldDB" id="A0A5J9T6J8"/>
<evidence type="ECO:0000313" key="2">
    <source>
        <dbReference type="Proteomes" id="UP000324897"/>
    </source>
</evidence>
<reference evidence="1 2" key="1">
    <citation type="journal article" date="2019" name="Sci. Rep.">
        <title>A high-quality genome of Eragrostis curvula grass provides insights into Poaceae evolution and supports new strategies to enhance forage quality.</title>
        <authorList>
            <person name="Carballo J."/>
            <person name="Santos B.A.C.M."/>
            <person name="Zappacosta D."/>
            <person name="Garbus I."/>
            <person name="Selva J.P."/>
            <person name="Gallo C.A."/>
            <person name="Diaz A."/>
            <person name="Albertini E."/>
            <person name="Caccamo M."/>
            <person name="Echenique V."/>
        </authorList>
    </citation>
    <scope>NUCLEOTIDE SEQUENCE [LARGE SCALE GENOMIC DNA]</scope>
    <source>
        <strain evidence="2">cv. Victoria</strain>
        <tissue evidence="1">Leaf</tissue>
    </source>
</reference>
<sequence>MELREALSKAVDLVEATAAASEVAFGFSDDESVVRCGQWSNLPASMSIHDYNGEGESSFFLDYTVVKSHSWFDSAAVAVKISPCCQAAGSDSPVRPKEPSTFGYIVEPKTGVA</sequence>
<gene>
    <name evidence="1" type="ORF">EJB05_47002</name>
</gene>
<dbReference type="Gramene" id="TVU06965">
    <property type="protein sequence ID" value="TVU06965"/>
    <property type="gene ID" value="EJB05_47002"/>
</dbReference>